<dbReference type="CDD" id="cd03062">
    <property type="entry name" value="TRX_Fd_Sucrase"/>
    <property type="match status" value="1"/>
</dbReference>
<evidence type="ECO:0000313" key="1">
    <source>
        <dbReference type="EMBL" id="KAK0440222.1"/>
    </source>
</evidence>
<gene>
    <name evidence="1" type="ORF">EV421DRAFT_1679855</name>
</gene>
<feature type="non-terminal residue" evidence="1">
    <location>
        <position position="1"/>
    </location>
</feature>
<dbReference type="EMBL" id="JAUEPT010000034">
    <property type="protein sequence ID" value="KAK0440222.1"/>
    <property type="molecule type" value="Genomic_DNA"/>
</dbReference>
<protein>
    <submittedName>
        <fullName evidence="1">Sucrase/ferredoxin-like-domain-containing protein</fullName>
    </submittedName>
</protein>
<proteinExistence type="predicted"/>
<dbReference type="InterPro" id="IPR036249">
    <property type="entry name" value="Thioredoxin-like_sf"/>
</dbReference>
<name>A0AA39MMZ0_9AGAR</name>
<dbReference type="InterPro" id="IPR009737">
    <property type="entry name" value="Aim32/Apd1-like"/>
</dbReference>
<reference evidence="1" key="1">
    <citation type="submission" date="2023-06" db="EMBL/GenBank/DDBJ databases">
        <authorList>
            <consortium name="Lawrence Berkeley National Laboratory"/>
            <person name="Ahrendt S."/>
            <person name="Sahu N."/>
            <person name="Indic B."/>
            <person name="Wong-Bajracharya J."/>
            <person name="Merenyi Z."/>
            <person name="Ke H.-M."/>
            <person name="Monk M."/>
            <person name="Kocsube S."/>
            <person name="Drula E."/>
            <person name="Lipzen A."/>
            <person name="Balint B."/>
            <person name="Henrissat B."/>
            <person name="Andreopoulos B."/>
            <person name="Martin F.M."/>
            <person name="Harder C.B."/>
            <person name="Rigling D."/>
            <person name="Ford K.L."/>
            <person name="Foster G.D."/>
            <person name="Pangilinan J."/>
            <person name="Papanicolaou A."/>
            <person name="Barry K."/>
            <person name="LaButti K."/>
            <person name="Viragh M."/>
            <person name="Koriabine M."/>
            <person name="Yan M."/>
            <person name="Riley R."/>
            <person name="Champramary S."/>
            <person name="Plett K.L."/>
            <person name="Tsai I.J."/>
            <person name="Slot J."/>
            <person name="Sipos G."/>
            <person name="Plett J."/>
            <person name="Nagy L.G."/>
            <person name="Grigoriev I.V."/>
        </authorList>
    </citation>
    <scope>NUCLEOTIDE SEQUENCE</scope>
    <source>
        <strain evidence="1">FPL87.14</strain>
    </source>
</reference>
<organism evidence="1 2">
    <name type="scientific">Armillaria borealis</name>
    <dbReference type="NCBI Taxonomy" id="47425"/>
    <lineage>
        <taxon>Eukaryota</taxon>
        <taxon>Fungi</taxon>
        <taxon>Dikarya</taxon>
        <taxon>Basidiomycota</taxon>
        <taxon>Agaricomycotina</taxon>
        <taxon>Agaricomycetes</taxon>
        <taxon>Agaricomycetidae</taxon>
        <taxon>Agaricales</taxon>
        <taxon>Marasmiineae</taxon>
        <taxon>Physalacriaceae</taxon>
        <taxon>Armillaria</taxon>
    </lineage>
</organism>
<keyword evidence="2" id="KW-1185">Reference proteome</keyword>
<dbReference type="PANTHER" id="PTHR31902">
    <property type="entry name" value="ACTIN PATCHES DISTAL PROTEIN 1"/>
    <property type="match status" value="1"/>
</dbReference>
<dbReference type="AlphaFoldDB" id="A0AA39MMZ0"/>
<comment type="caution">
    <text evidence="1">The sequence shown here is derived from an EMBL/GenBank/DDBJ whole genome shotgun (WGS) entry which is preliminary data.</text>
</comment>
<dbReference type="Gene3D" id="3.40.30.10">
    <property type="entry name" value="Glutaredoxin"/>
    <property type="match status" value="1"/>
</dbReference>
<dbReference type="SUPFAM" id="SSF52833">
    <property type="entry name" value="Thioredoxin-like"/>
    <property type="match status" value="1"/>
</dbReference>
<accession>A0AA39MMZ0</accession>
<feature type="non-terminal residue" evidence="1">
    <location>
        <position position="246"/>
    </location>
</feature>
<evidence type="ECO:0000313" key="2">
    <source>
        <dbReference type="Proteomes" id="UP001175226"/>
    </source>
</evidence>
<dbReference type="Pfam" id="PF06999">
    <property type="entry name" value="Suc_Fer-like"/>
    <property type="match status" value="1"/>
</dbReference>
<dbReference type="Proteomes" id="UP001175226">
    <property type="component" value="Unassembled WGS sequence"/>
</dbReference>
<sequence length="246" mass="27114">SFLQAVRRFSTKPTENSSSMLGTMPPHLCYIFLQSPQPISRFPSRPMVPIQRALQLKVTKWGALVNWAFYGGPMSENFEEVSAKAFFANGRTLDISRLTMANLDTVEQEMRDCLSGNGPSSLNDALHLYVCTHGTRDCRCGTVGKDVAEALRREISVRAEADPKGLASRCTVGEVGHVGGHQYAANLLVYPHGEWLGSLTPEHIPTTVDKVIELASKPISIHSPPLMPLNWRGRMGLSKEAQKELI</sequence>